<proteinExistence type="predicted"/>
<dbReference type="AlphaFoldDB" id="A0A5S6QXM7"/>
<evidence type="ECO:0000256" key="3">
    <source>
        <dbReference type="PROSITE-ProRule" id="PRU00649"/>
    </source>
</evidence>
<reference evidence="7" key="1">
    <citation type="submission" date="2019-12" db="UniProtKB">
        <authorList>
            <consortium name="WormBaseParasite"/>
        </authorList>
    </citation>
    <scope>IDENTIFICATION</scope>
</reference>
<feature type="compositionally biased region" description="Polar residues" evidence="4">
    <location>
        <begin position="239"/>
        <end position="248"/>
    </location>
</feature>
<dbReference type="PANTHER" id="PTHR15141">
    <property type="entry name" value="TRANSCRIPTION ELONGATION FACTOR B POLYPEPTIDE 3"/>
    <property type="match status" value="1"/>
</dbReference>
<organism evidence="6 7">
    <name type="scientific">Trichuris muris</name>
    <name type="common">Mouse whipworm</name>
    <dbReference type="NCBI Taxonomy" id="70415"/>
    <lineage>
        <taxon>Eukaryota</taxon>
        <taxon>Metazoa</taxon>
        <taxon>Ecdysozoa</taxon>
        <taxon>Nematoda</taxon>
        <taxon>Enoplea</taxon>
        <taxon>Dorylaimia</taxon>
        <taxon>Trichinellida</taxon>
        <taxon>Trichuridae</taxon>
        <taxon>Trichuris</taxon>
    </lineage>
</organism>
<feature type="region of interest" description="Disordered" evidence="4">
    <location>
        <begin position="239"/>
        <end position="269"/>
    </location>
</feature>
<comment type="subcellular location">
    <subcellularLocation>
        <location evidence="1 3">Nucleus</location>
    </subcellularLocation>
</comment>
<dbReference type="PANTHER" id="PTHR15141:SF76">
    <property type="entry name" value="TRANSCRIPTION ELONGATION FACTOR B POLYPEPTIDE 3"/>
    <property type="match status" value="1"/>
</dbReference>
<dbReference type="Gene3D" id="6.10.250.3180">
    <property type="match status" value="1"/>
</dbReference>
<dbReference type="InterPro" id="IPR051870">
    <property type="entry name" value="Elongin-A_domain"/>
</dbReference>
<dbReference type="Gene3D" id="1.20.930.10">
    <property type="entry name" value="Conserved domain common to transcription factors TFIIS, elongin A, CRSP70"/>
    <property type="match status" value="1"/>
</dbReference>
<name>A0A5S6QXM7_TRIMR</name>
<feature type="compositionally biased region" description="Basic and acidic residues" evidence="4">
    <location>
        <begin position="118"/>
        <end position="127"/>
    </location>
</feature>
<dbReference type="InterPro" id="IPR017923">
    <property type="entry name" value="TFIIS_N"/>
</dbReference>
<dbReference type="GO" id="GO:0006368">
    <property type="term" value="P:transcription elongation by RNA polymerase II"/>
    <property type="evidence" value="ECO:0007669"/>
    <property type="project" value="InterPro"/>
</dbReference>
<dbReference type="InterPro" id="IPR035441">
    <property type="entry name" value="TFIIS/LEDGF_dom_sf"/>
</dbReference>
<dbReference type="Pfam" id="PF08711">
    <property type="entry name" value="Med26"/>
    <property type="match status" value="1"/>
</dbReference>
<dbReference type="Proteomes" id="UP000046395">
    <property type="component" value="Unassembled WGS sequence"/>
</dbReference>
<evidence type="ECO:0000313" key="6">
    <source>
        <dbReference type="Proteomes" id="UP000046395"/>
    </source>
</evidence>
<keyword evidence="6" id="KW-1185">Reference proteome</keyword>
<dbReference type="InterPro" id="IPR003617">
    <property type="entry name" value="TFIIS/CRSP70_N_sub"/>
</dbReference>
<evidence type="ECO:0000313" key="7">
    <source>
        <dbReference type="WBParaSite" id="TMUE_3000011883.1"/>
    </source>
</evidence>
<dbReference type="PROSITE" id="PS51319">
    <property type="entry name" value="TFIIS_N"/>
    <property type="match status" value="1"/>
</dbReference>
<sequence>MDVKTKVELLQQCLLSEDADKRSSSLNKLSNLPVTLEILLETGVGKTVNKFRADPVVGPAAKALVHKWKQIAISTAVSNGIKVDCTKPSGKTAAASAATKDVQKVKSLQKLVEQSNAIERKKRESSVEHSSASKLSRVTPAAQEPAPCSSKVVNLGEHAEFPHESFAVTNGETRRKESWELGGGSFEAALGMIDKKVNAALTKARAIKKVNVQDNLKLSSKHEVKKSEILKSLCTLTEQSMPSTSGNERISRPKQSALEPRASSSDKAAAGGCHYLEDVLRKKNKSRMQIYAGKKHATVEKVSSLFECCLRALCDNIDALGYTGGIPFDILRPILLRATPAQLCNIESYNPYLVEDTDFIWKKHCDREFVGAEPDLDAGETYRDLYERKVEERERRLRDLAATISASSATQGPVRMAKLADAKAPREVLRKQVKYGTYVSQVASREEVLESKRCLDAGVRDKTKMLHRVASPQDVGMCSRGDRKSVKPGKAPLMAKTLKMMKQCQGGRRY</sequence>
<evidence type="ECO:0000256" key="4">
    <source>
        <dbReference type="SAM" id="MobiDB-lite"/>
    </source>
</evidence>
<dbReference type="STRING" id="70415.A0A5S6QXM7"/>
<dbReference type="SMART" id="SM00509">
    <property type="entry name" value="TFS2N"/>
    <property type="match status" value="1"/>
</dbReference>
<keyword evidence="2 3" id="KW-0539">Nucleus</keyword>
<evidence type="ECO:0000259" key="5">
    <source>
        <dbReference type="PROSITE" id="PS51319"/>
    </source>
</evidence>
<dbReference type="InterPro" id="IPR010684">
    <property type="entry name" value="RNA_pol_II_trans_fac_SIII_A"/>
</dbReference>
<feature type="domain" description="TFIIS N-terminal" evidence="5">
    <location>
        <begin position="1"/>
        <end position="75"/>
    </location>
</feature>
<feature type="region of interest" description="Disordered" evidence="4">
    <location>
        <begin position="117"/>
        <end position="147"/>
    </location>
</feature>
<evidence type="ECO:0000256" key="1">
    <source>
        <dbReference type="ARBA" id="ARBA00004123"/>
    </source>
</evidence>
<protein>
    <submittedName>
        <fullName evidence="7">TFIIS N-terminal domain-containing protein</fullName>
    </submittedName>
</protein>
<evidence type="ECO:0000256" key="2">
    <source>
        <dbReference type="ARBA" id="ARBA00023242"/>
    </source>
</evidence>
<dbReference type="GO" id="GO:0070449">
    <property type="term" value="C:elongin complex"/>
    <property type="evidence" value="ECO:0007669"/>
    <property type="project" value="InterPro"/>
</dbReference>
<dbReference type="WBParaSite" id="TMUE_3000011883.1">
    <property type="protein sequence ID" value="TMUE_3000011883.1"/>
    <property type="gene ID" value="WBGene00290995"/>
</dbReference>
<accession>A0A5S6QXM7</accession>
<dbReference type="SUPFAM" id="SSF47676">
    <property type="entry name" value="Conserved domain common to transcription factors TFIIS, elongin A, CRSP70"/>
    <property type="match status" value="1"/>
</dbReference>
<dbReference type="Pfam" id="PF06881">
    <property type="entry name" value="Elongin_A"/>
    <property type="match status" value="1"/>
</dbReference>